<evidence type="ECO:0000313" key="1">
    <source>
        <dbReference type="EMBL" id="CAF2812934.1"/>
    </source>
</evidence>
<keyword evidence="1" id="KW-0808">Transferase</keyword>
<dbReference type="InterPro" id="IPR011333">
    <property type="entry name" value="SKP1/BTB/POZ_sf"/>
</dbReference>
<gene>
    <name evidence="1" type="ORF">LSAA_3164</name>
</gene>
<sequence length="590" mass="67720">MRLYHREKDFVRILESTRNSFTDVELRGPEYGSMVRAHRAHLAHFSPFLKNLFRDPDRRTEPVITVLLDPGIHFPSVVTLLRLLYTGCIDEAFDSDAYARLEEKSRLLGFRLPGLTSSEVMLKEVQNFRCIGCQGAFHSLSQLESHSTTCRPSLDFISSKEENVPDPIQPIYECPPLREQILQHVHCPISSRKSLQETNHGSSGKDHEVPTMGFVPFVTLHIVLARVPSFGILNQGRLFPPEDVELNKSYEEPQPLQHQQQQQQQPVVVESIRKEPTFLPMFADKLECPRLYGELCGISQSAKTFCSSFLGIKSRTKLVKYPMILITVSYVLAHIPKCSLNHYGVSHHFVKDYLDPAIYEKYFSSHPNFKRQKLQQIPEENSFTMIEDGDFDVKPEIVPDDEEEEEPPKRKSRGGGILISLDSARNSNHQDKLAIILAEEGLALDVKKRGCYCFPCPICQKGEYVICELRLHMASHYRREIMEKIGNMTDDRTKCAICSAITFMDHSMYIKYFSTHPNFSNPMLGSSERDEDVPLDDEETYDEEIMDDYEDSRIFETEEEEIFEAEEETVPAFSWGEGYITESSLSRSAY</sequence>
<reference evidence="1" key="1">
    <citation type="submission" date="2021-02" db="EMBL/GenBank/DDBJ databases">
        <authorList>
            <person name="Bekaert M."/>
        </authorList>
    </citation>
    <scope>NUCLEOTIDE SEQUENCE</scope>
    <source>
        <strain evidence="1">IoA-00</strain>
    </source>
</reference>
<accession>A0A7R8CGQ1</accession>
<dbReference type="PROSITE" id="PS50097">
    <property type="entry name" value="BTB"/>
    <property type="match status" value="1"/>
</dbReference>
<dbReference type="Proteomes" id="UP000675881">
    <property type="component" value="Chromosome 11"/>
</dbReference>
<keyword evidence="2" id="KW-1185">Reference proteome</keyword>
<dbReference type="InterPro" id="IPR000210">
    <property type="entry name" value="BTB/POZ_dom"/>
</dbReference>
<organism evidence="1 2">
    <name type="scientific">Lepeophtheirus salmonis</name>
    <name type="common">Salmon louse</name>
    <name type="synonym">Caligus salmonis</name>
    <dbReference type="NCBI Taxonomy" id="72036"/>
    <lineage>
        <taxon>Eukaryota</taxon>
        <taxon>Metazoa</taxon>
        <taxon>Ecdysozoa</taxon>
        <taxon>Arthropoda</taxon>
        <taxon>Crustacea</taxon>
        <taxon>Multicrustacea</taxon>
        <taxon>Hexanauplia</taxon>
        <taxon>Copepoda</taxon>
        <taxon>Siphonostomatoida</taxon>
        <taxon>Caligidae</taxon>
        <taxon>Lepeophtheirus</taxon>
    </lineage>
</organism>
<dbReference type="Pfam" id="PF00651">
    <property type="entry name" value="BTB"/>
    <property type="match status" value="1"/>
</dbReference>
<dbReference type="EMBL" id="HG994590">
    <property type="protein sequence ID" value="CAF2812934.1"/>
    <property type="molecule type" value="Genomic_DNA"/>
</dbReference>
<dbReference type="GO" id="GO:0061630">
    <property type="term" value="F:ubiquitin protein ligase activity"/>
    <property type="evidence" value="ECO:0007669"/>
    <property type="project" value="UniProtKB-EC"/>
</dbReference>
<dbReference type="EC" id="2.3.2.27" evidence="1"/>
<dbReference type="AlphaFoldDB" id="A0A7R8CGQ1"/>
<dbReference type="OrthoDB" id="6077919at2759"/>
<dbReference type="CDD" id="cd18186">
    <property type="entry name" value="BTB_POZ_ZBTB_KLHL-like"/>
    <property type="match status" value="1"/>
</dbReference>
<proteinExistence type="predicted"/>
<keyword evidence="1" id="KW-0012">Acyltransferase</keyword>
<protein>
    <submittedName>
        <fullName evidence="1">RNF138</fullName>
        <ecNumber evidence="1">2.3.2.27</ecNumber>
    </submittedName>
</protein>
<name>A0A7R8CGQ1_LEPSM</name>
<dbReference type="SUPFAM" id="SSF54695">
    <property type="entry name" value="POZ domain"/>
    <property type="match status" value="1"/>
</dbReference>
<dbReference type="Gene3D" id="3.30.710.10">
    <property type="entry name" value="Potassium Channel Kv1.1, Chain A"/>
    <property type="match status" value="1"/>
</dbReference>
<evidence type="ECO:0000313" key="2">
    <source>
        <dbReference type="Proteomes" id="UP000675881"/>
    </source>
</evidence>